<dbReference type="SUPFAM" id="SSF53098">
    <property type="entry name" value="Ribonuclease H-like"/>
    <property type="match status" value="1"/>
</dbReference>
<feature type="domain" description="CCHC-type" evidence="4">
    <location>
        <begin position="254"/>
        <end position="269"/>
    </location>
</feature>
<proteinExistence type="predicted"/>
<dbReference type="GO" id="GO:0008233">
    <property type="term" value="F:peptidase activity"/>
    <property type="evidence" value="ECO:0007669"/>
    <property type="project" value="UniProtKB-KW"/>
</dbReference>
<dbReference type="PANTHER" id="PTHR42648:SF28">
    <property type="entry name" value="TRANSPOSON-ENCODED PROTEIN WITH RIBONUCLEASE H-LIKE AND RETROVIRUS ZINC FINGER-LIKE DOMAINS"/>
    <property type="match status" value="1"/>
</dbReference>
<accession>A0A5N6NMY9</accession>
<gene>
    <name evidence="6" type="ORF">E3N88_21540</name>
</gene>
<dbReference type="Pfam" id="PF00098">
    <property type="entry name" value="zf-CCHC"/>
    <property type="match status" value="1"/>
</dbReference>
<dbReference type="Proteomes" id="UP000326396">
    <property type="component" value="Linkage Group LG19"/>
</dbReference>
<dbReference type="SMART" id="SM00343">
    <property type="entry name" value="ZnF_C2HC"/>
    <property type="match status" value="1"/>
</dbReference>
<feature type="compositionally biased region" description="Basic residues" evidence="3">
    <location>
        <begin position="234"/>
        <end position="247"/>
    </location>
</feature>
<dbReference type="PANTHER" id="PTHR42648">
    <property type="entry name" value="TRANSPOSASE, PUTATIVE-RELATED"/>
    <property type="match status" value="1"/>
</dbReference>
<dbReference type="Gene3D" id="3.30.420.10">
    <property type="entry name" value="Ribonuclease H-like superfamily/Ribonuclease H"/>
    <property type="match status" value="1"/>
</dbReference>
<keyword evidence="2" id="KW-0863">Zinc-finger</keyword>
<evidence type="ECO:0000313" key="6">
    <source>
        <dbReference type="EMBL" id="KAD4889467.1"/>
    </source>
</evidence>
<evidence type="ECO:0000256" key="1">
    <source>
        <dbReference type="ARBA" id="ARBA00022670"/>
    </source>
</evidence>
<dbReference type="InterPro" id="IPR057670">
    <property type="entry name" value="SH3_retrovirus"/>
</dbReference>
<evidence type="ECO:0008006" key="8">
    <source>
        <dbReference type="Google" id="ProtNLM"/>
    </source>
</evidence>
<dbReference type="EMBL" id="SZYD01000011">
    <property type="protein sequence ID" value="KAD4889467.1"/>
    <property type="molecule type" value="Genomic_DNA"/>
</dbReference>
<keyword evidence="1" id="KW-0378">Hydrolase</keyword>
<evidence type="ECO:0000313" key="7">
    <source>
        <dbReference type="Proteomes" id="UP000326396"/>
    </source>
</evidence>
<dbReference type="GO" id="GO:0008270">
    <property type="term" value="F:zinc ion binding"/>
    <property type="evidence" value="ECO:0007669"/>
    <property type="project" value="UniProtKB-KW"/>
</dbReference>
<dbReference type="InterPro" id="IPR025724">
    <property type="entry name" value="GAG-pre-integrase_dom"/>
</dbReference>
<dbReference type="PROSITE" id="PS50994">
    <property type="entry name" value="INTEGRASE"/>
    <property type="match status" value="1"/>
</dbReference>
<dbReference type="Gene3D" id="4.10.60.10">
    <property type="entry name" value="Zinc finger, CCHC-type"/>
    <property type="match status" value="1"/>
</dbReference>
<dbReference type="Pfam" id="PF14223">
    <property type="entry name" value="Retrotran_gag_2"/>
    <property type="match status" value="1"/>
</dbReference>
<protein>
    <recommendedName>
        <fullName evidence="8">CCHC-type domain-containing protein</fullName>
    </recommendedName>
</protein>
<feature type="compositionally biased region" description="Acidic residues" evidence="3">
    <location>
        <begin position="708"/>
        <end position="734"/>
    </location>
</feature>
<dbReference type="PROSITE" id="PS50158">
    <property type="entry name" value="ZF_CCHC"/>
    <property type="match status" value="1"/>
</dbReference>
<dbReference type="InterPro" id="IPR039537">
    <property type="entry name" value="Retrotran_Ty1/copia-like"/>
</dbReference>
<feature type="region of interest" description="Disordered" evidence="3">
    <location>
        <begin position="699"/>
        <end position="759"/>
    </location>
</feature>
<dbReference type="SUPFAM" id="SSF57756">
    <property type="entry name" value="Retrovirus zinc finger-like domains"/>
    <property type="match status" value="1"/>
</dbReference>
<dbReference type="OrthoDB" id="418757at2759"/>
<dbReference type="InterPro" id="IPR001584">
    <property type="entry name" value="Integrase_cat-core"/>
</dbReference>
<keyword evidence="2" id="KW-0479">Metal-binding</keyword>
<organism evidence="6 7">
    <name type="scientific">Mikania micrantha</name>
    <name type="common">bitter vine</name>
    <dbReference type="NCBI Taxonomy" id="192012"/>
    <lineage>
        <taxon>Eukaryota</taxon>
        <taxon>Viridiplantae</taxon>
        <taxon>Streptophyta</taxon>
        <taxon>Embryophyta</taxon>
        <taxon>Tracheophyta</taxon>
        <taxon>Spermatophyta</taxon>
        <taxon>Magnoliopsida</taxon>
        <taxon>eudicotyledons</taxon>
        <taxon>Gunneridae</taxon>
        <taxon>Pentapetalae</taxon>
        <taxon>asterids</taxon>
        <taxon>campanulids</taxon>
        <taxon>Asterales</taxon>
        <taxon>Asteraceae</taxon>
        <taxon>Asteroideae</taxon>
        <taxon>Heliantheae alliance</taxon>
        <taxon>Eupatorieae</taxon>
        <taxon>Mikania</taxon>
    </lineage>
</organism>
<dbReference type="GO" id="GO:0015074">
    <property type="term" value="P:DNA integration"/>
    <property type="evidence" value="ECO:0007669"/>
    <property type="project" value="InterPro"/>
</dbReference>
<keyword evidence="2" id="KW-0862">Zinc</keyword>
<dbReference type="InterPro" id="IPR054722">
    <property type="entry name" value="PolX-like_BBD"/>
</dbReference>
<feature type="region of interest" description="Disordered" evidence="3">
    <location>
        <begin position="212"/>
        <end position="249"/>
    </location>
</feature>
<dbReference type="GO" id="GO:0003676">
    <property type="term" value="F:nucleic acid binding"/>
    <property type="evidence" value="ECO:0007669"/>
    <property type="project" value="InterPro"/>
</dbReference>
<evidence type="ECO:0000259" key="4">
    <source>
        <dbReference type="PROSITE" id="PS50158"/>
    </source>
</evidence>
<dbReference type="InterPro" id="IPR036875">
    <property type="entry name" value="Znf_CCHC_sf"/>
</dbReference>
<feature type="compositionally biased region" description="Low complexity" evidence="3">
    <location>
        <begin position="213"/>
        <end position="223"/>
    </location>
</feature>
<dbReference type="Pfam" id="PF13976">
    <property type="entry name" value="gag_pre-integrs"/>
    <property type="match status" value="1"/>
</dbReference>
<dbReference type="Pfam" id="PF22936">
    <property type="entry name" value="Pol_BBD"/>
    <property type="match status" value="1"/>
</dbReference>
<evidence type="ECO:0000256" key="3">
    <source>
        <dbReference type="SAM" id="MobiDB-lite"/>
    </source>
</evidence>
<keyword evidence="7" id="KW-1185">Reference proteome</keyword>
<dbReference type="InterPro" id="IPR036397">
    <property type="entry name" value="RNaseH_sf"/>
</dbReference>
<dbReference type="InterPro" id="IPR001878">
    <property type="entry name" value="Znf_CCHC"/>
</dbReference>
<dbReference type="GO" id="GO:0006508">
    <property type="term" value="P:proteolysis"/>
    <property type="evidence" value="ECO:0007669"/>
    <property type="project" value="UniProtKB-KW"/>
</dbReference>
<dbReference type="Pfam" id="PF25597">
    <property type="entry name" value="SH3_retrovirus"/>
    <property type="match status" value="1"/>
</dbReference>
<evidence type="ECO:0000259" key="5">
    <source>
        <dbReference type="PROSITE" id="PS50994"/>
    </source>
</evidence>
<evidence type="ECO:0000256" key="2">
    <source>
        <dbReference type="PROSITE-ProRule" id="PRU00047"/>
    </source>
</evidence>
<dbReference type="AlphaFoldDB" id="A0A5N6NMY9"/>
<reference evidence="6 7" key="1">
    <citation type="submission" date="2019-05" db="EMBL/GenBank/DDBJ databases">
        <title>Mikania micrantha, genome provides insights into the molecular mechanism of rapid growth.</title>
        <authorList>
            <person name="Liu B."/>
        </authorList>
    </citation>
    <scope>NUCLEOTIDE SEQUENCE [LARGE SCALE GENOMIC DNA]</scope>
    <source>
        <strain evidence="6">NLD-2019</strain>
        <tissue evidence="6">Leaf</tissue>
    </source>
</reference>
<comment type="caution">
    <text evidence="6">The sequence shown here is derived from an EMBL/GenBank/DDBJ whole genome shotgun (WGS) entry which is preliminary data.</text>
</comment>
<keyword evidence="1" id="KW-0645">Protease</keyword>
<name>A0A5N6NMY9_9ASTR</name>
<sequence length="829" mass="92447">MGRRLLIRKNRTAGFLPAVAVDADQEERDSSRRCYSIAADHREHSGSDARPWTAVVTSNQPPIRSEETSEASWAALDRKAMAVIRLSLSKSVAFNILKETTACGIMQALTNMYEKPSAANKVFLIKELVNTKMREGGSVTAHINNFNTIISRLVSVDIRFDDEVQALLLLSSLPESWSGTVIAVSSSSGTTKLTFESVRDLILGEDIRRRSSGESSSSLLSTESRGRRTDRGHSRSRSKSRKRGQSKPRKDITCWNCKENGHFKSQCPKPILTKEKKEVNAATECSEDEALICCVENTAESWIMDLGASFHATFSTKRMKNLKTGNFGKVRLANNQTLDITGKGDIDLRTSLGTIWTLTDVRVIPDLRKMLISIGKLDDEGLEVHFGGGQWKVVKGNLVISRGKKRGSLYMVEDLAGDVNAVTGGPSLSSLWHQRLSHMSEKGLKILADKGKFPDLKKVELDDTFCEPCVLGKKKCVTFVKTGQTPKAERLELVHTDVFGPTHVSSLGGSNYYVTFIDDATQKVWVYFLKNKFEVFDVFKKWKAAVEMETNLKVKCLKSNNGGEYISTEFVNYCADRGIKMIKTADAVNTAAYLINRGPSVPLGFKIPEEEWLGREVTIKHLKVFGCDAYVGIKDFERDKLDPKAKRCTFIGYGAENMGYRLWDAQSKKILRSRDPVFNEAKLYKDKDITVPEIQKEHIEFDEESQKETMSQEEEGPGTDNQDQDGLEENEDIFDSGSLDHEQSPLESESEADVEPNTPQHWKYRWSAGSLLKPPKWEIVMGCRLLIRKKGTAAVAAILLLQITGSILAVTPDPGQQLLLQISLPSGSY</sequence>
<feature type="domain" description="Integrase catalytic" evidence="5">
    <location>
        <begin position="482"/>
        <end position="582"/>
    </location>
</feature>
<dbReference type="InterPro" id="IPR012337">
    <property type="entry name" value="RNaseH-like_sf"/>
</dbReference>
<feature type="compositionally biased region" description="Basic and acidic residues" evidence="3">
    <location>
        <begin position="224"/>
        <end position="233"/>
    </location>
</feature>